<accession>A0A8J1Y8N5</accession>
<sequence length="268" mass="29870">MVTMMSGRIILLVVAVLCIWHAGQVRASCDCKLNAASTVKPEIINSKLESQQQIIDGLEEKYQKMALDNALKLERLKSAKGDSQEMTSIIYPQVSKCPKKNHLRCKESGECIHKLLGCDGVLDCLDGSDETDRCVDTLVPGKPIVTVLPKNQNCFPDAASDVTLIGTVTRTETSEFFPQVFKGTAIGEYSFIDSDGRDIKGVLEVSLTHFAASGEMTWDWIDDKYKFRGHAFQPLFLESPLIATLYHGFDFKEVCSNAIWHPYDEIKI</sequence>
<protein>
    <submittedName>
        <fullName evidence="2">Uncharacterized protein</fullName>
    </submittedName>
</protein>
<comment type="caution">
    <text evidence="1">Lacks conserved residue(s) required for the propagation of feature annotation.</text>
</comment>
<dbReference type="InterPro" id="IPR036055">
    <property type="entry name" value="LDL_receptor-like_sf"/>
</dbReference>
<name>A0A8J1Y8N5_OWEFU</name>
<dbReference type="SUPFAM" id="SSF57424">
    <property type="entry name" value="LDL receptor-like module"/>
    <property type="match status" value="1"/>
</dbReference>
<evidence type="ECO:0000256" key="1">
    <source>
        <dbReference type="PROSITE-ProRule" id="PRU00124"/>
    </source>
</evidence>
<dbReference type="InterPro" id="IPR002172">
    <property type="entry name" value="LDrepeatLR_classA_rpt"/>
</dbReference>
<dbReference type="OrthoDB" id="6325690at2759"/>
<evidence type="ECO:0000313" key="3">
    <source>
        <dbReference type="Proteomes" id="UP000749559"/>
    </source>
</evidence>
<organism evidence="2 3">
    <name type="scientific">Owenia fusiformis</name>
    <name type="common">Polychaete worm</name>
    <dbReference type="NCBI Taxonomy" id="6347"/>
    <lineage>
        <taxon>Eukaryota</taxon>
        <taxon>Metazoa</taxon>
        <taxon>Spiralia</taxon>
        <taxon>Lophotrochozoa</taxon>
        <taxon>Annelida</taxon>
        <taxon>Polychaeta</taxon>
        <taxon>Sedentaria</taxon>
        <taxon>Canalipalpata</taxon>
        <taxon>Sabellida</taxon>
        <taxon>Oweniida</taxon>
        <taxon>Oweniidae</taxon>
        <taxon>Owenia</taxon>
    </lineage>
</organism>
<dbReference type="SMART" id="SM00192">
    <property type="entry name" value="LDLa"/>
    <property type="match status" value="1"/>
</dbReference>
<dbReference type="CDD" id="cd00112">
    <property type="entry name" value="LDLa"/>
    <property type="match status" value="1"/>
</dbReference>
<dbReference type="AlphaFoldDB" id="A0A8J1Y8N5"/>
<gene>
    <name evidence="2" type="ORF">OFUS_LOCUS8752</name>
</gene>
<dbReference type="Proteomes" id="UP000749559">
    <property type="component" value="Unassembled WGS sequence"/>
</dbReference>
<dbReference type="InterPro" id="IPR023415">
    <property type="entry name" value="LDLR_class-A_CS"/>
</dbReference>
<comment type="caution">
    <text evidence="2">The sequence shown here is derived from an EMBL/GenBank/DDBJ whole genome shotgun (WGS) entry which is preliminary data.</text>
</comment>
<evidence type="ECO:0000313" key="2">
    <source>
        <dbReference type="EMBL" id="CAH1782289.1"/>
    </source>
</evidence>
<dbReference type="PROSITE" id="PS50068">
    <property type="entry name" value="LDLRA_2"/>
    <property type="match status" value="1"/>
</dbReference>
<reference evidence="2" key="1">
    <citation type="submission" date="2022-03" db="EMBL/GenBank/DDBJ databases">
        <authorList>
            <person name="Martin C."/>
        </authorList>
    </citation>
    <scope>NUCLEOTIDE SEQUENCE</scope>
</reference>
<dbReference type="PROSITE" id="PS01209">
    <property type="entry name" value="LDLRA_1"/>
    <property type="match status" value="1"/>
</dbReference>
<proteinExistence type="predicted"/>
<dbReference type="Pfam" id="PF00057">
    <property type="entry name" value="Ldl_recept_a"/>
    <property type="match status" value="1"/>
</dbReference>
<dbReference type="EMBL" id="CAIIXF020000004">
    <property type="protein sequence ID" value="CAH1782289.1"/>
    <property type="molecule type" value="Genomic_DNA"/>
</dbReference>
<dbReference type="Gene3D" id="2.40.128.620">
    <property type="match status" value="1"/>
</dbReference>
<keyword evidence="3" id="KW-1185">Reference proteome</keyword>